<dbReference type="GO" id="GO:0016853">
    <property type="term" value="F:isomerase activity"/>
    <property type="evidence" value="ECO:0007669"/>
    <property type="project" value="UniProtKB-KW"/>
</dbReference>
<feature type="domain" description="PpiC" evidence="3">
    <location>
        <begin position="154"/>
        <end position="252"/>
    </location>
</feature>
<reference evidence="4 5" key="1">
    <citation type="submission" date="2024-01" db="EMBL/GenBank/DDBJ databases">
        <title>Unpublished Manusciprt.</title>
        <authorList>
            <person name="Duman M."/>
            <person name="Valdes E.G."/>
            <person name="Ajmi N."/>
            <person name="Altun S."/>
            <person name="Saticioglu I.B."/>
        </authorList>
    </citation>
    <scope>NUCLEOTIDE SEQUENCE [LARGE SCALE GENOMIC DNA]</scope>
    <source>
        <strain evidence="4 5">148P</strain>
    </source>
</reference>
<comment type="similarity">
    <text evidence="1">Belongs to the PpiC/parvulin rotamase family.</text>
</comment>
<sequence>MAKRGDWQRTGALLVAVLSLAGCGADIPPPVEAATRPASSAAPLASLGAQKVDAEELKALLAQVQPQVRQQLQENRGALDDWMRARLTEKALLEQAGAQQWEQRPEVREAIDAASRQIILRSYMESVSKVPDGYPSVAEVQAAYEAQRASLVLPVRYRVSQIFIAAKSGDDAAVKRVQALHRKAQGADADFAELARSNSDDPVSAQRGGEIGLLPLNQLMPAVRPALQQMKDGAISEPLRTAEGFHILKLLGREEARVATLDEVRGQLVAALRQQRQEQIAQAYLAGLVNDQTLSIDGAAVGKVLGEKP</sequence>
<dbReference type="InterPro" id="IPR000297">
    <property type="entry name" value="PPIase_PpiC"/>
</dbReference>
<evidence type="ECO:0000259" key="3">
    <source>
        <dbReference type="PROSITE" id="PS50198"/>
    </source>
</evidence>
<keyword evidence="5" id="KW-1185">Reference proteome</keyword>
<proteinExistence type="inferred from homology"/>
<keyword evidence="2" id="KW-0697">Rotamase</keyword>
<dbReference type="PANTHER" id="PTHR47245:SF3">
    <property type="entry name" value="PEPTIDYL-PROLYL CIS-TRANS ISOMERASE, PPIC-TYPE-RELATED"/>
    <property type="match status" value="1"/>
</dbReference>
<dbReference type="PROSITE" id="PS01096">
    <property type="entry name" value="PPIC_PPIASE_1"/>
    <property type="match status" value="1"/>
</dbReference>
<dbReference type="RefSeq" id="WP_330073219.1">
    <property type="nucleotide sequence ID" value="NZ_JAZDQJ010000002.1"/>
</dbReference>
<accession>A0ABU7HL64</accession>
<dbReference type="PROSITE" id="PS50198">
    <property type="entry name" value="PPIC_PPIASE_2"/>
    <property type="match status" value="1"/>
</dbReference>
<dbReference type="Pfam" id="PF00639">
    <property type="entry name" value="Rotamase"/>
    <property type="match status" value="1"/>
</dbReference>
<name>A0ABU7HL64_9PSED</name>
<dbReference type="Gene3D" id="3.10.50.40">
    <property type="match status" value="1"/>
</dbReference>
<evidence type="ECO:0000313" key="5">
    <source>
        <dbReference type="Proteomes" id="UP001335100"/>
    </source>
</evidence>
<evidence type="ECO:0000313" key="4">
    <source>
        <dbReference type="EMBL" id="MEE1932267.1"/>
    </source>
</evidence>
<keyword evidence="2 4" id="KW-0413">Isomerase</keyword>
<dbReference type="InterPro" id="IPR050245">
    <property type="entry name" value="PrsA_foldase"/>
</dbReference>
<evidence type="ECO:0000256" key="1">
    <source>
        <dbReference type="ARBA" id="ARBA00007656"/>
    </source>
</evidence>
<evidence type="ECO:0000256" key="2">
    <source>
        <dbReference type="PROSITE-ProRule" id="PRU00278"/>
    </source>
</evidence>
<organism evidence="4 5">
    <name type="scientific">Pseudomonas ulcerans</name>
    <dbReference type="NCBI Taxonomy" id="3115852"/>
    <lineage>
        <taxon>Bacteria</taxon>
        <taxon>Pseudomonadati</taxon>
        <taxon>Pseudomonadota</taxon>
        <taxon>Gammaproteobacteria</taxon>
        <taxon>Pseudomonadales</taxon>
        <taxon>Pseudomonadaceae</taxon>
        <taxon>Pseudomonas</taxon>
    </lineage>
</organism>
<gene>
    <name evidence="4" type="ORF">V0R50_03450</name>
</gene>
<dbReference type="SUPFAM" id="SSF54534">
    <property type="entry name" value="FKBP-like"/>
    <property type="match status" value="1"/>
</dbReference>
<dbReference type="PANTHER" id="PTHR47245">
    <property type="entry name" value="PEPTIDYLPROLYL ISOMERASE"/>
    <property type="match status" value="1"/>
</dbReference>
<dbReference type="InterPro" id="IPR023058">
    <property type="entry name" value="PPIase_PpiC_CS"/>
</dbReference>
<dbReference type="Proteomes" id="UP001335100">
    <property type="component" value="Unassembled WGS sequence"/>
</dbReference>
<protein>
    <submittedName>
        <fullName evidence="4">Peptidylprolyl isomerase</fullName>
    </submittedName>
</protein>
<comment type="caution">
    <text evidence="4">The sequence shown here is derived from an EMBL/GenBank/DDBJ whole genome shotgun (WGS) entry which is preliminary data.</text>
</comment>
<dbReference type="InterPro" id="IPR046357">
    <property type="entry name" value="PPIase_dom_sf"/>
</dbReference>
<dbReference type="PROSITE" id="PS51257">
    <property type="entry name" value="PROKAR_LIPOPROTEIN"/>
    <property type="match status" value="1"/>
</dbReference>
<dbReference type="EMBL" id="JAZDQJ010000002">
    <property type="protein sequence ID" value="MEE1932267.1"/>
    <property type="molecule type" value="Genomic_DNA"/>
</dbReference>